<comment type="subcellular location">
    <subcellularLocation>
        <location evidence="1">Cell membrane</location>
        <topology evidence="1">Multi-pass membrane protein</topology>
    </subcellularLocation>
</comment>
<evidence type="ECO:0000256" key="6">
    <source>
        <dbReference type="ARBA" id="ARBA00022989"/>
    </source>
</evidence>
<evidence type="ECO:0000256" key="7">
    <source>
        <dbReference type="ARBA" id="ARBA00023136"/>
    </source>
</evidence>
<dbReference type="GO" id="GO:0005886">
    <property type="term" value="C:plasma membrane"/>
    <property type="evidence" value="ECO:0007669"/>
    <property type="project" value="UniProtKB-SubCell"/>
</dbReference>
<reference evidence="9 10" key="1">
    <citation type="submission" date="2015-09" db="EMBL/GenBank/DDBJ databases">
        <authorList>
            <consortium name="Pathogen Informatics"/>
        </authorList>
    </citation>
    <scope>NUCLEOTIDE SEQUENCE [LARGE SCALE GENOMIC DNA]</scope>
    <source>
        <strain evidence="9 10">2789STDY5834914</strain>
    </source>
</reference>
<keyword evidence="3" id="KW-0813">Transport</keyword>
<organism evidence="9 10">
    <name type="scientific">Dorea longicatena</name>
    <dbReference type="NCBI Taxonomy" id="88431"/>
    <lineage>
        <taxon>Bacteria</taxon>
        <taxon>Bacillati</taxon>
        <taxon>Bacillota</taxon>
        <taxon>Clostridia</taxon>
        <taxon>Lachnospirales</taxon>
        <taxon>Lachnospiraceae</taxon>
        <taxon>Dorea</taxon>
    </lineage>
</organism>
<keyword evidence="6 8" id="KW-1133">Transmembrane helix</keyword>
<dbReference type="EMBL" id="CZAY01000014">
    <property type="protein sequence ID" value="CUP79932.1"/>
    <property type="molecule type" value="Genomic_DNA"/>
</dbReference>
<dbReference type="PANTHER" id="PTHR30330:SF3">
    <property type="entry name" value="TRANSCRIPTIONAL REGULATOR, LRP FAMILY"/>
    <property type="match status" value="1"/>
</dbReference>
<proteinExistence type="inferred from homology"/>
<evidence type="ECO:0000256" key="4">
    <source>
        <dbReference type="ARBA" id="ARBA00022475"/>
    </source>
</evidence>
<keyword evidence="5 8" id="KW-0812">Transmembrane</keyword>
<keyword evidence="4" id="KW-1003">Cell membrane</keyword>
<evidence type="ECO:0000313" key="9">
    <source>
        <dbReference type="EMBL" id="CUP79932.1"/>
    </source>
</evidence>
<dbReference type="Proteomes" id="UP000095485">
    <property type="component" value="Unassembled WGS sequence"/>
</dbReference>
<evidence type="ECO:0000256" key="2">
    <source>
        <dbReference type="ARBA" id="ARBA00009261"/>
    </source>
</evidence>
<evidence type="ECO:0000256" key="8">
    <source>
        <dbReference type="SAM" id="Phobius"/>
    </source>
</evidence>
<protein>
    <submittedName>
        <fullName evidence="9">Na+/alanine symporter</fullName>
    </submittedName>
</protein>
<dbReference type="Pfam" id="PF01235">
    <property type="entry name" value="Na_Ala_symp"/>
    <property type="match status" value="1"/>
</dbReference>
<dbReference type="AlphaFoldDB" id="A0A174R375"/>
<dbReference type="PANTHER" id="PTHR30330">
    <property type="entry name" value="AGSS FAMILY TRANSPORTER, SODIUM-ALANINE"/>
    <property type="match status" value="1"/>
</dbReference>
<evidence type="ECO:0000256" key="1">
    <source>
        <dbReference type="ARBA" id="ARBA00004651"/>
    </source>
</evidence>
<feature type="transmembrane region" description="Helical" evidence="8">
    <location>
        <begin position="149"/>
        <end position="169"/>
    </location>
</feature>
<gene>
    <name evidence="9" type="ORF">ERS852526_02001</name>
</gene>
<keyword evidence="7 8" id="KW-0472">Membrane</keyword>
<evidence type="ECO:0000256" key="3">
    <source>
        <dbReference type="ARBA" id="ARBA00022448"/>
    </source>
</evidence>
<feature type="transmembrane region" description="Helical" evidence="8">
    <location>
        <begin position="20"/>
        <end position="43"/>
    </location>
</feature>
<evidence type="ECO:0000313" key="10">
    <source>
        <dbReference type="Proteomes" id="UP000095485"/>
    </source>
</evidence>
<dbReference type="GO" id="GO:0005283">
    <property type="term" value="F:amino acid:sodium symporter activity"/>
    <property type="evidence" value="ECO:0007669"/>
    <property type="project" value="InterPro"/>
</dbReference>
<dbReference type="InterPro" id="IPR001463">
    <property type="entry name" value="Na/Ala_symport"/>
</dbReference>
<sequence length="183" mass="19636">MGIFGRIDTFITWFDGVVWGLPLIILILVTGIFLTVRLGLLQVRYLGKALKFMVKNEEDGHGEVTSFGALCTALSATIGTGNIVGVATAISAGGPGALFWMILTAFLGMATKYSEGLLAVKYRTIDEDGHVLGGPFYYIENGMGVKFRWLAKIFAFFGAGVGLFGIGTFTQVNGISSAVRNFF</sequence>
<accession>A0A174R375</accession>
<evidence type="ECO:0000256" key="5">
    <source>
        <dbReference type="ARBA" id="ARBA00022692"/>
    </source>
</evidence>
<name>A0A174R375_9FIRM</name>
<comment type="similarity">
    <text evidence="2">Belongs to the alanine or glycine:cation symporter (AGCS) (TC 2.A.25) family.</text>
</comment>